<accession>A0A917DSP1</accession>
<name>A0A917DSP1_9BACL</name>
<gene>
    <name evidence="2" type="ORF">GCM10010911_21420</name>
</gene>
<dbReference type="Pfam" id="PF04307">
    <property type="entry name" value="YdjM"/>
    <property type="match status" value="1"/>
</dbReference>
<dbReference type="PANTHER" id="PTHR35531">
    <property type="entry name" value="INNER MEMBRANE PROTEIN YBCI-RELATED"/>
    <property type="match status" value="1"/>
</dbReference>
<feature type="transmembrane region" description="Helical" evidence="1">
    <location>
        <begin position="89"/>
        <end position="109"/>
    </location>
</feature>
<dbReference type="EMBL" id="BMHP01000002">
    <property type="protein sequence ID" value="GGD63370.1"/>
    <property type="molecule type" value="Genomic_DNA"/>
</dbReference>
<evidence type="ECO:0000313" key="3">
    <source>
        <dbReference type="Proteomes" id="UP000612456"/>
    </source>
</evidence>
<sequence length="214" mass="23068">MKGSAHLTIGVAIGAAATAYYPFTFTNAAIYMAVAAFSALSADLDGTSMLTSKLSQASKLLRNLILWGSTLLAAVFGYMYFIYDSMVPELAVAAIITFLLGFVAKQGLIRNCMISAIGGGLIYAGLRFGMNWLIGFGLFIAWVPWLKHRGMTHTLWAALIWGAIGRGLESQLELEGIAVVATAGYLSHLLADTLTPSGVKWFYPLYKKSIKLRG</sequence>
<evidence type="ECO:0000313" key="2">
    <source>
        <dbReference type="EMBL" id="GGD63370.1"/>
    </source>
</evidence>
<feature type="transmembrane region" description="Helical" evidence="1">
    <location>
        <begin position="121"/>
        <end position="145"/>
    </location>
</feature>
<dbReference type="Proteomes" id="UP000612456">
    <property type="component" value="Unassembled WGS sequence"/>
</dbReference>
<comment type="caution">
    <text evidence="2">The sequence shown here is derived from an EMBL/GenBank/DDBJ whole genome shotgun (WGS) entry which is preliminary data.</text>
</comment>
<keyword evidence="1" id="KW-0472">Membrane</keyword>
<proteinExistence type="predicted"/>
<feature type="transmembrane region" description="Helical" evidence="1">
    <location>
        <begin position="28"/>
        <end position="44"/>
    </location>
</feature>
<dbReference type="RefSeq" id="WP_188991983.1">
    <property type="nucleotide sequence ID" value="NZ_BMHP01000002.1"/>
</dbReference>
<dbReference type="InterPro" id="IPR007404">
    <property type="entry name" value="YdjM-like"/>
</dbReference>
<protein>
    <submittedName>
        <fullName evidence="2">Membrane protein</fullName>
    </submittedName>
</protein>
<dbReference type="AlphaFoldDB" id="A0A917DSP1"/>
<keyword evidence="3" id="KW-1185">Reference proteome</keyword>
<dbReference type="PANTHER" id="PTHR35531:SF1">
    <property type="entry name" value="INNER MEMBRANE PROTEIN YBCI-RELATED"/>
    <property type="match status" value="1"/>
</dbReference>
<keyword evidence="1" id="KW-1133">Transmembrane helix</keyword>
<feature type="transmembrane region" description="Helical" evidence="1">
    <location>
        <begin position="64"/>
        <end position="83"/>
    </location>
</feature>
<evidence type="ECO:0000256" key="1">
    <source>
        <dbReference type="SAM" id="Phobius"/>
    </source>
</evidence>
<keyword evidence="1" id="KW-0812">Transmembrane</keyword>
<reference evidence="2" key="2">
    <citation type="submission" date="2020-09" db="EMBL/GenBank/DDBJ databases">
        <authorList>
            <person name="Sun Q."/>
            <person name="Zhou Y."/>
        </authorList>
    </citation>
    <scope>NUCLEOTIDE SEQUENCE</scope>
    <source>
        <strain evidence="2">CGMCC 1.15178</strain>
    </source>
</reference>
<organism evidence="2 3">
    <name type="scientific">Paenibacillus nasutitermitis</name>
    <dbReference type="NCBI Taxonomy" id="1652958"/>
    <lineage>
        <taxon>Bacteria</taxon>
        <taxon>Bacillati</taxon>
        <taxon>Bacillota</taxon>
        <taxon>Bacilli</taxon>
        <taxon>Bacillales</taxon>
        <taxon>Paenibacillaceae</taxon>
        <taxon>Paenibacillus</taxon>
    </lineage>
</organism>
<reference evidence="2" key="1">
    <citation type="journal article" date="2014" name="Int. J. Syst. Evol. Microbiol.">
        <title>Complete genome sequence of Corynebacterium casei LMG S-19264T (=DSM 44701T), isolated from a smear-ripened cheese.</title>
        <authorList>
            <consortium name="US DOE Joint Genome Institute (JGI-PGF)"/>
            <person name="Walter F."/>
            <person name="Albersmeier A."/>
            <person name="Kalinowski J."/>
            <person name="Ruckert C."/>
        </authorList>
    </citation>
    <scope>NUCLEOTIDE SEQUENCE</scope>
    <source>
        <strain evidence="2">CGMCC 1.15178</strain>
    </source>
</reference>